<reference evidence="2" key="1">
    <citation type="submission" date="2017-06" db="EMBL/GenBank/DDBJ databases">
        <authorList>
            <person name="Varghese N."/>
            <person name="Submissions S."/>
        </authorList>
    </citation>
    <scope>NUCLEOTIDE SEQUENCE [LARGE SCALE GENOMIC DNA]</scope>
    <source>
        <strain evidence="2">DSM 27993</strain>
    </source>
</reference>
<dbReference type="PROSITE" id="PS51365">
    <property type="entry name" value="RENAL_DIPEPTIDASE_2"/>
    <property type="match status" value="1"/>
</dbReference>
<dbReference type="AlphaFoldDB" id="A0A238YPH1"/>
<dbReference type="PANTHER" id="PTHR10443">
    <property type="entry name" value="MICROSOMAL DIPEPTIDASE"/>
    <property type="match status" value="1"/>
</dbReference>
<evidence type="ECO:0000313" key="2">
    <source>
        <dbReference type="Proteomes" id="UP000198412"/>
    </source>
</evidence>
<keyword evidence="2" id="KW-1185">Reference proteome</keyword>
<dbReference type="SUPFAM" id="SSF51556">
    <property type="entry name" value="Metallo-dependent hydrolases"/>
    <property type="match status" value="1"/>
</dbReference>
<evidence type="ECO:0000313" key="1">
    <source>
        <dbReference type="EMBL" id="SNR72708.1"/>
    </source>
</evidence>
<dbReference type="EMBL" id="FZNX01000005">
    <property type="protein sequence ID" value="SNR72708.1"/>
    <property type="molecule type" value="Genomic_DNA"/>
</dbReference>
<accession>A0A238YPH1</accession>
<dbReference type="Gene3D" id="3.20.20.140">
    <property type="entry name" value="Metal-dependent hydrolases"/>
    <property type="match status" value="1"/>
</dbReference>
<dbReference type="Pfam" id="PF01244">
    <property type="entry name" value="Peptidase_M19"/>
    <property type="match status" value="1"/>
</dbReference>
<sequence>MIFKFTINLLIKFCNFNPILYSNFMKNLKYLFIVLIVFVACENASEKSIETNLTNAELLAKATEIHKRVLTLDTHNDINIKNFTDSINYTQELDNQVNLPKMKKGDLDVSWFIVYTGQGDLTQEGFDDAYDQAISKFKAIHKLTEEIAPNEIELAVTSEEARTINKIGKKVAMIGIENGYPIGTDVSRVKEFYDLGARYMSLSHNGHSQLCDSNTGEENDIWLHNGVSDLGKEVLAEMNKWGIMIDVSHPSKEAMRDMIELSKAPIIASHSSARALCNHSRNLDDEQLGWLKNNGGVVQTVAFSAYVNTEKNKKFGELTKVILNEIAAIEGFEILSWGEVRKMKKEDQDAYIEKYIKIRGLSKPKMDEASVNGDPVNVSDFVDHIDYLVEKIGIEHVGISSDFDGGGGVYGWNDASETLNVTVELVKRGYSEEQIEKLWSGNLLRVLDEVEKVAQEIQGK</sequence>
<dbReference type="GO" id="GO:0006508">
    <property type="term" value="P:proteolysis"/>
    <property type="evidence" value="ECO:0007669"/>
    <property type="project" value="InterPro"/>
</dbReference>
<dbReference type="PANTHER" id="PTHR10443:SF12">
    <property type="entry name" value="DIPEPTIDASE"/>
    <property type="match status" value="1"/>
</dbReference>
<dbReference type="InterPro" id="IPR032466">
    <property type="entry name" value="Metal_Hydrolase"/>
</dbReference>
<dbReference type="CDD" id="cd01301">
    <property type="entry name" value="rDP_like"/>
    <property type="match status" value="1"/>
</dbReference>
<dbReference type="GO" id="GO:0070573">
    <property type="term" value="F:metallodipeptidase activity"/>
    <property type="evidence" value="ECO:0007669"/>
    <property type="project" value="InterPro"/>
</dbReference>
<organism evidence="1 2">
    <name type="scientific">Lutibacter flavus</name>
    <dbReference type="NCBI Taxonomy" id="691689"/>
    <lineage>
        <taxon>Bacteria</taxon>
        <taxon>Pseudomonadati</taxon>
        <taxon>Bacteroidota</taxon>
        <taxon>Flavobacteriia</taxon>
        <taxon>Flavobacteriales</taxon>
        <taxon>Flavobacteriaceae</taxon>
        <taxon>Lutibacter</taxon>
    </lineage>
</organism>
<gene>
    <name evidence="1" type="ORF">SAMN04488111_2686</name>
</gene>
<proteinExistence type="predicted"/>
<name>A0A238YPH1_9FLAO</name>
<protein>
    <submittedName>
        <fullName evidence="1">Membrane dipeptidase</fullName>
    </submittedName>
</protein>
<dbReference type="Gene3D" id="1.10.287.650">
    <property type="entry name" value="L27 domain"/>
    <property type="match status" value="1"/>
</dbReference>
<dbReference type="Proteomes" id="UP000198412">
    <property type="component" value="Unassembled WGS sequence"/>
</dbReference>
<dbReference type="InterPro" id="IPR008257">
    <property type="entry name" value="Pept_M19"/>
</dbReference>